<protein>
    <submittedName>
        <fullName evidence="1">Uncharacterized protein</fullName>
    </submittedName>
</protein>
<accession>A0A2P2Q514</accession>
<organism evidence="1">
    <name type="scientific">Rhizophora mucronata</name>
    <name type="common">Asiatic mangrove</name>
    <dbReference type="NCBI Taxonomy" id="61149"/>
    <lineage>
        <taxon>Eukaryota</taxon>
        <taxon>Viridiplantae</taxon>
        <taxon>Streptophyta</taxon>
        <taxon>Embryophyta</taxon>
        <taxon>Tracheophyta</taxon>
        <taxon>Spermatophyta</taxon>
        <taxon>Magnoliopsida</taxon>
        <taxon>eudicotyledons</taxon>
        <taxon>Gunneridae</taxon>
        <taxon>Pentapetalae</taxon>
        <taxon>rosids</taxon>
        <taxon>fabids</taxon>
        <taxon>Malpighiales</taxon>
        <taxon>Rhizophoraceae</taxon>
        <taxon>Rhizophora</taxon>
    </lineage>
</organism>
<reference evidence="1" key="1">
    <citation type="submission" date="2018-02" db="EMBL/GenBank/DDBJ databases">
        <title>Rhizophora mucronata_Transcriptome.</title>
        <authorList>
            <person name="Meera S.P."/>
            <person name="Sreeshan A."/>
            <person name="Augustine A."/>
        </authorList>
    </citation>
    <scope>NUCLEOTIDE SEQUENCE</scope>
    <source>
        <tissue evidence="1">Leaf</tissue>
    </source>
</reference>
<name>A0A2P2Q514_RHIMU</name>
<dbReference type="EMBL" id="GGEC01081574">
    <property type="protein sequence ID" value="MBX62058.1"/>
    <property type="molecule type" value="Transcribed_RNA"/>
</dbReference>
<evidence type="ECO:0000313" key="1">
    <source>
        <dbReference type="EMBL" id="MBX62058.1"/>
    </source>
</evidence>
<proteinExistence type="predicted"/>
<sequence>MWVIGFFHSYLTVSLSLQPPSSLNFRVFGHSDFPFSRLVSIFYFLLFCSEFLETL</sequence>
<dbReference type="AlphaFoldDB" id="A0A2P2Q514"/>